<evidence type="ECO:0000313" key="4">
    <source>
        <dbReference type="Proteomes" id="UP000187203"/>
    </source>
</evidence>
<dbReference type="OrthoDB" id="630895at2759"/>
<dbReference type="GO" id="GO:0004620">
    <property type="term" value="F:phospholipase activity"/>
    <property type="evidence" value="ECO:0007669"/>
    <property type="project" value="TreeGrafter"/>
</dbReference>
<dbReference type="EMBL" id="AWUE01022441">
    <property type="protein sequence ID" value="OMO58228.1"/>
    <property type="molecule type" value="Genomic_DNA"/>
</dbReference>
<sequence length="134" mass="15419">MELMKFDIMQPIEVSCPRRNGFHAADVYCWQDGAIVANNPSIFTIREAQLLERKGGWRYVDTGQVLIESACSVDRVEEALSKLLPVLPEIEYFRFNPVYFQLIEADVLPAPFMKLPLTYGIFKELQLPFSCLWA</sequence>
<proteinExistence type="predicted"/>
<evidence type="ECO:0000256" key="1">
    <source>
        <dbReference type="ARBA" id="ARBA00022801"/>
    </source>
</evidence>
<dbReference type="GO" id="GO:0016020">
    <property type="term" value="C:membrane"/>
    <property type="evidence" value="ECO:0007669"/>
    <property type="project" value="TreeGrafter"/>
</dbReference>
<dbReference type="Proteomes" id="UP000187203">
    <property type="component" value="Unassembled WGS sequence"/>
</dbReference>
<reference evidence="4" key="1">
    <citation type="submission" date="2013-09" db="EMBL/GenBank/DDBJ databases">
        <title>Corchorus olitorius genome sequencing.</title>
        <authorList>
            <person name="Alam M."/>
            <person name="Haque M.S."/>
            <person name="Islam M.S."/>
            <person name="Emdad E.M."/>
            <person name="Islam M.M."/>
            <person name="Ahmed B."/>
            <person name="Halim A."/>
            <person name="Hossen Q.M.M."/>
            <person name="Hossain M.Z."/>
            <person name="Ahmed R."/>
            <person name="Khan M.M."/>
            <person name="Islam R."/>
            <person name="Rashid M.M."/>
            <person name="Khan S.A."/>
            <person name="Rahman M.S."/>
            <person name="Alam M."/>
            <person name="Yahiya A.S."/>
            <person name="Khan M.S."/>
            <person name="Azam M.S."/>
            <person name="Haque T."/>
            <person name="Lashkar M.Z.H."/>
            <person name="Akhand A.I."/>
            <person name="Morshed G."/>
            <person name="Roy S."/>
            <person name="Uddin K.S."/>
            <person name="Rabeya T."/>
            <person name="Hossain A.S."/>
            <person name="Chowdhury A."/>
            <person name="Snigdha A.R."/>
            <person name="Mortoza M.S."/>
            <person name="Matin S.A."/>
            <person name="Hoque S.M.E."/>
            <person name="Islam M.K."/>
            <person name="Roy D.K."/>
            <person name="Haider R."/>
            <person name="Moosa M.M."/>
            <person name="Elias S.M."/>
            <person name="Hasan A.M."/>
            <person name="Jahan S."/>
            <person name="Shafiuddin M."/>
            <person name="Mahmood N."/>
            <person name="Shommy N.S."/>
        </authorList>
    </citation>
    <scope>NUCLEOTIDE SEQUENCE [LARGE SCALE GENOMIC DNA]</scope>
    <source>
        <strain evidence="4">cv. O-4</strain>
    </source>
</reference>
<dbReference type="GO" id="GO:0006631">
    <property type="term" value="P:fatty acid metabolic process"/>
    <property type="evidence" value="ECO:0007669"/>
    <property type="project" value="TreeGrafter"/>
</dbReference>
<keyword evidence="2" id="KW-0443">Lipid metabolism</keyword>
<dbReference type="PANTHER" id="PTHR24185">
    <property type="entry name" value="CALCIUM-INDEPENDENT PHOSPHOLIPASE A2-GAMMA"/>
    <property type="match status" value="1"/>
</dbReference>
<dbReference type="GO" id="GO:0016042">
    <property type="term" value="P:lipid catabolic process"/>
    <property type="evidence" value="ECO:0007669"/>
    <property type="project" value="UniProtKB-KW"/>
</dbReference>
<accession>A0A1R3GJF4</accession>
<name>A0A1R3GJF4_9ROSI</name>
<evidence type="ECO:0000256" key="2">
    <source>
        <dbReference type="ARBA" id="ARBA00022963"/>
    </source>
</evidence>
<keyword evidence="1" id="KW-0378">Hydrolase</keyword>
<organism evidence="3 4">
    <name type="scientific">Corchorus olitorius</name>
    <dbReference type="NCBI Taxonomy" id="93759"/>
    <lineage>
        <taxon>Eukaryota</taxon>
        <taxon>Viridiplantae</taxon>
        <taxon>Streptophyta</taxon>
        <taxon>Embryophyta</taxon>
        <taxon>Tracheophyta</taxon>
        <taxon>Spermatophyta</taxon>
        <taxon>Magnoliopsida</taxon>
        <taxon>eudicotyledons</taxon>
        <taxon>Gunneridae</taxon>
        <taxon>Pentapetalae</taxon>
        <taxon>rosids</taxon>
        <taxon>malvids</taxon>
        <taxon>Malvales</taxon>
        <taxon>Malvaceae</taxon>
        <taxon>Grewioideae</taxon>
        <taxon>Apeibeae</taxon>
        <taxon>Corchorus</taxon>
    </lineage>
</organism>
<protein>
    <submittedName>
        <fullName evidence="3">Uncharacterized protein</fullName>
    </submittedName>
</protein>
<dbReference type="PANTHER" id="PTHR24185:SF1">
    <property type="entry name" value="CALCIUM-INDEPENDENT PHOSPHOLIPASE A2-GAMMA"/>
    <property type="match status" value="1"/>
</dbReference>
<keyword evidence="2" id="KW-0442">Lipid degradation</keyword>
<dbReference type="Gene3D" id="3.40.1090.10">
    <property type="entry name" value="Cytosolic phospholipase A2 catalytic domain"/>
    <property type="match status" value="1"/>
</dbReference>
<dbReference type="STRING" id="93759.A0A1R3GJF4"/>
<comment type="caution">
    <text evidence="3">The sequence shown here is derived from an EMBL/GenBank/DDBJ whole genome shotgun (WGS) entry which is preliminary data.</text>
</comment>
<evidence type="ECO:0000313" key="3">
    <source>
        <dbReference type="EMBL" id="OMO58228.1"/>
    </source>
</evidence>
<gene>
    <name evidence="3" type="ORF">COLO4_34792</name>
</gene>
<dbReference type="AlphaFoldDB" id="A0A1R3GJF4"/>
<keyword evidence="4" id="KW-1185">Reference proteome</keyword>